<comment type="caution">
    <text evidence="3">The sequence shown here is derived from an EMBL/GenBank/DDBJ whole genome shotgun (WGS) entry which is preliminary data.</text>
</comment>
<dbReference type="OrthoDB" id="5598852at2759"/>
<gene>
    <name evidence="3" type="ORF">M501DRAFT_103940</name>
</gene>
<proteinExistence type="predicted"/>
<dbReference type="InterPro" id="IPR011009">
    <property type="entry name" value="Kinase-like_dom_sf"/>
</dbReference>
<feature type="region of interest" description="Disordered" evidence="1">
    <location>
        <begin position="359"/>
        <end position="378"/>
    </location>
</feature>
<dbReference type="Proteomes" id="UP000799429">
    <property type="component" value="Unassembled WGS sequence"/>
</dbReference>
<dbReference type="Pfam" id="PF01636">
    <property type="entry name" value="APH"/>
    <property type="match status" value="1"/>
</dbReference>
<dbReference type="SUPFAM" id="SSF56112">
    <property type="entry name" value="Protein kinase-like (PK-like)"/>
    <property type="match status" value="1"/>
</dbReference>
<name>A0A9P4VVI0_9PEZI</name>
<dbReference type="AlphaFoldDB" id="A0A9P4VVI0"/>
<evidence type="ECO:0000313" key="3">
    <source>
        <dbReference type="EMBL" id="KAF2843585.1"/>
    </source>
</evidence>
<accession>A0A9P4VVI0</accession>
<evidence type="ECO:0000313" key="4">
    <source>
        <dbReference type="Proteomes" id="UP000799429"/>
    </source>
</evidence>
<sequence length="378" mass="41801">MDSSSSNSGISDKDRIICDDTARRLYPSYTVTRSPFQGACSYTLSLSPKDDYHHPGKHQSTGIPLILQFRPSCYPLDMTIAALAKATYGSFAPRTDAVDTLAISKEKVFLMYEIERLNGVPYSSCQPQVYHLDEHTFKKQERLVSGFADFLSRGWVSTATSRGQTTCTGKVGSQLTARLHQLAQELPSHELRAYAQRIFQEVLSGKLDILPLVLNHGDAIPSNLMLDPDTFRFVGMVDWAESEMLPFGTCLYGLELLLGYMTTVPSNSSVSCSVHVFRYYEQADSLRSVFWERLGCRTPGLAASGIRAAVELARDVGVLLWYGFAWDGGKIDRVVDGVSDAVEVRYLEAFFWDLGEERAGRSSSGGYTVTGSADAKLD</sequence>
<dbReference type="EMBL" id="MU006089">
    <property type="protein sequence ID" value="KAF2843585.1"/>
    <property type="molecule type" value="Genomic_DNA"/>
</dbReference>
<evidence type="ECO:0000256" key="1">
    <source>
        <dbReference type="SAM" id="MobiDB-lite"/>
    </source>
</evidence>
<protein>
    <recommendedName>
        <fullName evidence="2">Aminoglycoside phosphotransferase domain-containing protein</fullName>
    </recommendedName>
</protein>
<reference evidence="3" key="1">
    <citation type="journal article" date="2020" name="Stud. Mycol.">
        <title>101 Dothideomycetes genomes: a test case for predicting lifestyles and emergence of pathogens.</title>
        <authorList>
            <person name="Haridas S."/>
            <person name="Albert R."/>
            <person name="Binder M."/>
            <person name="Bloem J."/>
            <person name="Labutti K."/>
            <person name="Salamov A."/>
            <person name="Andreopoulos B."/>
            <person name="Baker S."/>
            <person name="Barry K."/>
            <person name="Bills G."/>
            <person name="Bluhm B."/>
            <person name="Cannon C."/>
            <person name="Castanera R."/>
            <person name="Culley D."/>
            <person name="Daum C."/>
            <person name="Ezra D."/>
            <person name="Gonzalez J."/>
            <person name="Henrissat B."/>
            <person name="Kuo A."/>
            <person name="Liang C."/>
            <person name="Lipzen A."/>
            <person name="Lutzoni F."/>
            <person name="Magnuson J."/>
            <person name="Mondo S."/>
            <person name="Nolan M."/>
            <person name="Ohm R."/>
            <person name="Pangilinan J."/>
            <person name="Park H.-J."/>
            <person name="Ramirez L."/>
            <person name="Alfaro M."/>
            <person name="Sun H."/>
            <person name="Tritt A."/>
            <person name="Yoshinaga Y."/>
            <person name="Zwiers L.-H."/>
            <person name="Turgeon B."/>
            <person name="Goodwin S."/>
            <person name="Spatafora J."/>
            <person name="Crous P."/>
            <person name="Grigoriev I."/>
        </authorList>
    </citation>
    <scope>NUCLEOTIDE SEQUENCE</scope>
    <source>
        <strain evidence="3">CBS 101060</strain>
    </source>
</reference>
<organism evidence="3 4">
    <name type="scientific">Patellaria atrata CBS 101060</name>
    <dbReference type="NCBI Taxonomy" id="1346257"/>
    <lineage>
        <taxon>Eukaryota</taxon>
        <taxon>Fungi</taxon>
        <taxon>Dikarya</taxon>
        <taxon>Ascomycota</taxon>
        <taxon>Pezizomycotina</taxon>
        <taxon>Dothideomycetes</taxon>
        <taxon>Dothideomycetes incertae sedis</taxon>
        <taxon>Patellariales</taxon>
        <taxon>Patellariaceae</taxon>
        <taxon>Patellaria</taxon>
    </lineage>
</organism>
<dbReference type="Gene3D" id="3.90.1200.10">
    <property type="match status" value="1"/>
</dbReference>
<evidence type="ECO:0000259" key="2">
    <source>
        <dbReference type="Pfam" id="PF01636"/>
    </source>
</evidence>
<keyword evidence="4" id="KW-1185">Reference proteome</keyword>
<dbReference type="InterPro" id="IPR002575">
    <property type="entry name" value="Aminoglycoside_PTrfase"/>
</dbReference>
<feature type="domain" description="Aminoglycoside phosphotransferase" evidence="2">
    <location>
        <begin position="167"/>
        <end position="242"/>
    </location>
</feature>